<dbReference type="Ensembl" id="ENSSGRT00000039260.1">
    <property type="protein sequence ID" value="ENSSGRP00000036586.1"/>
    <property type="gene ID" value="ENSSGRG00000020208.1"/>
</dbReference>
<dbReference type="OMA" id="CNGSHEY"/>
<dbReference type="InterPro" id="IPR029368">
    <property type="entry name" value="SMIM19"/>
</dbReference>
<keyword evidence="5" id="KW-1133">Transmembrane helix</keyword>
<reference evidence="7" key="2">
    <citation type="submission" date="2025-09" db="UniProtKB">
        <authorList>
            <consortium name="Ensembl"/>
        </authorList>
    </citation>
    <scope>IDENTIFICATION</scope>
</reference>
<sequence length="81" mass="9515">MTVDCNLSCNGSHEYLLFSCRNKRKIMRIFTLPRAVASSAEPSFYDSLQKVRLRQQLEMYSLSRKYDQQQQQSDSVQLSME</sequence>
<dbReference type="InParanoid" id="A0A672MDB6"/>
<evidence type="ECO:0000256" key="6">
    <source>
        <dbReference type="ARBA" id="ARBA00023136"/>
    </source>
</evidence>
<evidence type="ECO:0000256" key="3">
    <source>
        <dbReference type="ARBA" id="ARBA00017901"/>
    </source>
</evidence>
<dbReference type="AlphaFoldDB" id="A0A672MDB6"/>
<accession>A0A672MDB6</accession>
<keyword evidence="4" id="KW-0812">Transmembrane</keyword>
<evidence type="ECO:0000313" key="7">
    <source>
        <dbReference type="Ensembl" id="ENSSGRP00000036586.1"/>
    </source>
</evidence>
<evidence type="ECO:0000256" key="2">
    <source>
        <dbReference type="ARBA" id="ARBA00008977"/>
    </source>
</evidence>
<evidence type="ECO:0000256" key="4">
    <source>
        <dbReference type="ARBA" id="ARBA00022692"/>
    </source>
</evidence>
<evidence type="ECO:0000256" key="5">
    <source>
        <dbReference type="ARBA" id="ARBA00022989"/>
    </source>
</evidence>
<evidence type="ECO:0000256" key="1">
    <source>
        <dbReference type="ARBA" id="ARBA00004167"/>
    </source>
</evidence>
<dbReference type="PANTHER" id="PTHR31888">
    <property type="entry name" value="SMALL INTEGRAL MEMBRANE PROTEIN 19"/>
    <property type="match status" value="1"/>
</dbReference>
<name>A0A672MDB6_SINGR</name>
<reference evidence="7" key="1">
    <citation type="submission" date="2025-08" db="UniProtKB">
        <authorList>
            <consortium name="Ensembl"/>
        </authorList>
    </citation>
    <scope>IDENTIFICATION</scope>
</reference>
<keyword evidence="6" id="KW-0472">Membrane</keyword>
<keyword evidence="8" id="KW-1185">Reference proteome</keyword>
<dbReference type="Proteomes" id="UP000472262">
    <property type="component" value="Unassembled WGS sequence"/>
</dbReference>
<proteinExistence type="inferred from homology"/>
<dbReference type="GO" id="GO:0016020">
    <property type="term" value="C:membrane"/>
    <property type="evidence" value="ECO:0007669"/>
    <property type="project" value="UniProtKB-SubCell"/>
</dbReference>
<comment type="similarity">
    <text evidence="2">Belongs to the SMIM19 family.</text>
</comment>
<protein>
    <recommendedName>
        <fullName evidence="3">Small integral membrane protein 19</fullName>
    </recommendedName>
</protein>
<dbReference type="PANTHER" id="PTHR31888:SF1">
    <property type="entry name" value="SMALL INTEGRAL MEMBRANE PROTEIN 19"/>
    <property type="match status" value="1"/>
</dbReference>
<evidence type="ECO:0000313" key="8">
    <source>
        <dbReference type="Proteomes" id="UP000472262"/>
    </source>
</evidence>
<organism evidence="7 8">
    <name type="scientific">Sinocyclocheilus grahami</name>
    <name type="common">Dianchi golden-line fish</name>
    <name type="synonym">Barbus grahami</name>
    <dbReference type="NCBI Taxonomy" id="75366"/>
    <lineage>
        <taxon>Eukaryota</taxon>
        <taxon>Metazoa</taxon>
        <taxon>Chordata</taxon>
        <taxon>Craniata</taxon>
        <taxon>Vertebrata</taxon>
        <taxon>Euteleostomi</taxon>
        <taxon>Actinopterygii</taxon>
        <taxon>Neopterygii</taxon>
        <taxon>Teleostei</taxon>
        <taxon>Ostariophysi</taxon>
        <taxon>Cypriniformes</taxon>
        <taxon>Cyprinidae</taxon>
        <taxon>Cyprininae</taxon>
        <taxon>Sinocyclocheilus</taxon>
    </lineage>
</organism>
<dbReference type="Pfam" id="PF15117">
    <property type="entry name" value="UPF0697"/>
    <property type="match status" value="1"/>
</dbReference>
<gene>
    <name evidence="7" type="primary">LOC107557676</name>
</gene>
<comment type="subcellular location">
    <subcellularLocation>
        <location evidence="1">Membrane</location>
        <topology evidence="1">Single-pass membrane protein</topology>
    </subcellularLocation>
</comment>